<protein>
    <submittedName>
        <fullName evidence="2">Uncharacterized protein</fullName>
    </submittedName>
</protein>
<keyword evidence="3" id="KW-1185">Reference proteome</keyword>
<accession>A0ABD0L8I9</accession>
<organism evidence="2 3">
    <name type="scientific">Batillaria attramentaria</name>
    <dbReference type="NCBI Taxonomy" id="370345"/>
    <lineage>
        <taxon>Eukaryota</taxon>
        <taxon>Metazoa</taxon>
        <taxon>Spiralia</taxon>
        <taxon>Lophotrochozoa</taxon>
        <taxon>Mollusca</taxon>
        <taxon>Gastropoda</taxon>
        <taxon>Caenogastropoda</taxon>
        <taxon>Sorbeoconcha</taxon>
        <taxon>Cerithioidea</taxon>
        <taxon>Batillariidae</taxon>
        <taxon>Batillaria</taxon>
    </lineage>
</organism>
<evidence type="ECO:0000313" key="3">
    <source>
        <dbReference type="Proteomes" id="UP001519460"/>
    </source>
</evidence>
<dbReference type="EMBL" id="JACVVK020000074">
    <property type="protein sequence ID" value="KAK7495490.1"/>
    <property type="molecule type" value="Genomic_DNA"/>
</dbReference>
<sequence length="116" mass="12432">MDCGRQLTSVSQCTTGRGRLNNDLGLALHNSHGGRVLSTIYRQVQFKFQPPAARLTVTHTGRREGAGGSGETRVAETMALEADREPVFGNSTQTKLAGHPPLNAPHPSPSPRYLAV</sequence>
<feature type="region of interest" description="Disordered" evidence="1">
    <location>
        <begin position="84"/>
        <end position="116"/>
    </location>
</feature>
<proteinExistence type="predicted"/>
<evidence type="ECO:0000313" key="2">
    <source>
        <dbReference type="EMBL" id="KAK7495490.1"/>
    </source>
</evidence>
<dbReference type="AlphaFoldDB" id="A0ABD0L8I9"/>
<gene>
    <name evidence="2" type="ORF">BaRGS_00013188</name>
</gene>
<dbReference type="Proteomes" id="UP001519460">
    <property type="component" value="Unassembled WGS sequence"/>
</dbReference>
<name>A0ABD0L8I9_9CAEN</name>
<comment type="caution">
    <text evidence="2">The sequence shown here is derived from an EMBL/GenBank/DDBJ whole genome shotgun (WGS) entry which is preliminary data.</text>
</comment>
<evidence type="ECO:0000256" key="1">
    <source>
        <dbReference type="SAM" id="MobiDB-lite"/>
    </source>
</evidence>
<reference evidence="2 3" key="1">
    <citation type="journal article" date="2023" name="Sci. Data">
        <title>Genome assembly of the Korean intertidal mud-creeper Batillaria attramentaria.</title>
        <authorList>
            <person name="Patra A.K."/>
            <person name="Ho P.T."/>
            <person name="Jun S."/>
            <person name="Lee S.J."/>
            <person name="Kim Y."/>
            <person name="Won Y.J."/>
        </authorList>
    </citation>
    <scope>NUCLEOTIDE SEQUENCE [LARGE SCALE GENOMIC DNA]</scope>
    <source>
        <strain evidence="2">Wonlab-2016</strain>
    </source>
</reference>